<protein>
    <submittedName>
        <fullName evidence="1">Uncharacterized protein</fullName>
    </submittedName>
</protein>
<proteinExistence type="predicted"/>
<keyword evidence="2" id="KW-1185">Reference proteome</keyword>
<gene>
    <name evidence="1" type="ORF">GCM10009544_18020</name>
</gene>
<dbReference type="EMBL" id="BAAAHB010000013">
    <property type="protein sequence ID" value="GAA0455690.1"/>
    <property type="molecule type" value="Genomic_DNA"/>
</dbReference>
<dbReference type="Proteomes" id="UP001499895">
    <property type="component" value="Unassembled WGS sequence"/>
</dbReference>
<reference evidence="2" key="1">
    <citation type="journal article" date="2019" name="Int. J. Syst. Evol. Microbiol.">
        <title>The Global Catalogue of Microorganisms (GCM) 10K type strain sequencing project: providing services to taxonomists for standard genome sequencing and annotation.</title>
        <authorList>
            <consortium name="The Broad Institute Genomics Platform"/>
            <consortium name="The Broad Institute Genome Sequencing Center for Infectious Disease"/>
            <person name="Wu L."/>
            <person name="Ma J."/>
        </authorList>
    </citation>
    <scope>NUCLEOTIDE SEQUENCE [LARGE SCALE GENOMIC DNA]</scope>
    <source>
        <strain evidence="2">JCM 10649</strain>
    </source>
</reference>
<comment type="caution">
    <text evidence="1">The sequence shown here is derived from an EMBL/GenBank/DDBJ whole genome shotgun (WGS) entry which is preliminary data.</text>
</comment>
<evidence type="ECO:0000313" key="2">
    <source>
        <dbReference type="Proteomes" id="UP001499895"/>
    </source>
</evidence>
<organism evidence="1 2">
    <name type="scientific">Streptomyces stramineus</name>
    <dbReference type="NCBI Taxonomy" id="173861"/>
    <lineage>
        <taxon>Bacteria</taxon>
        <taxon>Bacillati</taxon>
        <taxon>Actinomycetota</taxon>
        <taxon>Actinomycetes</taxon>
        <taxon>Kitasatosporales</taxon>
        <taxon>Streptomycetaceae</taxon>
        <taxon>Streptomyces</taxon>
    </lineage>
</organism>
<name>A0ABP3JLD6_9ACTN</name>
<sequence length="132" mass="14090">MIVADLTNGIGRLARRAEAPFAEAFALSSCAGRQDLAAAVDAAPITGASALLTTEGACLSKITTRQGSYYEAVITDLVTEDCDEDLDDMLARHGLPRWREAVIVRVLSARAHPHFPGSTSVQYLIIHPEATP</sequence>
<accession>A0ABP3JLD6</accession>
<evidence type="ECO:0000313" key="1">
    <source>
        <dbReference type="EMBL" id="GAA0455690.1"/>
    </source>
</evidence>